<dbReference type="PANTHER" id="PTHR30441">
    <property type="entry name" value="DUF748 DOMAIN-CONTAINING PROTEIN"/>
    <property type="match status" value="1"/>
</dbReference>
<reference evidence="1 2" key="1">
    <citation type="submission" date="2021-12" db="EMBL/GenBank/DDBJ databases">
        <title>Genome sequencing of bacteria with rrn-lacking chromosome and rrn-plasmid.</title>
        <authorList>
            <person name="Anda M."/>
            <person name="Iwasaki W."/>
        </authorList>
    </citation>
    <scope>NUCLEOTIDE SEQUENCE [LARGE SCALE GENOMIC DNA]</scope>
    <source>
        <strain evidence="1 2">NBRC 101262</strain>
        <plasmid evidence="1 2">pPP1</plasmid>
    </source>
</reference>
<name>A0ABM7VI18_9BACT</name>
<dbReference type="PANTHER" id="PTHR30441:SF8">
    <property type="entry name" value="DUF748 DOMAIN-CONTAINING PROTEIN"/>
    <property type="match status" value="1"/>
</dbReference>
<keyword evidence="1" id="KW-0614">Plasmid</keyword>
<keyword evidence="2" id="KW-1185">Reference proteome</keyword>
<evidence type="ECO:0000313" key="2">
    <source>
        <dbReference type="Proteomes" id="UP001354989"/>
    </source>
</evidence>
<protein>
    <recommendedName>
        <fullName evidence="3">AsmA family protein</fullName>
    </recommendedName>
</protein>
<gene>
    <name evidence="1" type="ORF">PEPS_29070</name>
</gene>
<dbReference type="InterPro" id="IPR052894">
    <property type="entry name" value="AsmA-related"/>
</dbReference>
<dbReference type="Proteomes" id="UP001354989">
    <property type="component" value="Plasmid pPP1"/>
</dbReference>
<accession>A0ABM7VI18</accession>
<evidence type="ECO:0000313" key="1">
    <source>
        <dbReference type="EMBL" id="BDD00627.1"/>
    </source>
</evidence>
<sequence>MIEKRTGKTFLKVVGIGLIVVAVLLLGLVLALPMAVQPLAQKGLEQFNRDLQGKIEVQQVQMASLSSFPLVKVQMNNLSVHELDTLGEPKTDAVIRLGQVRASVNVWKLLSNELLIDSLSLKNGVVDYRIAEDSTINLNKIFMASADSLPADSSSFDMQVKVNAVAVDSVSLTYNNDVSWEYMGASIDRLRGNAQYSLSESSADFQLDGSLDSLQNIAIALSRQPISMAVDAAYDSSGLVSVNHANLKVKSAKLDAQGIYEMGNKGLTNFHCQFDDEGASVLYTIFDGMLHGENDYNPEAHVRFSVNLKGEKGAVTPAVNATVDVDSVSFKNKDVNLKMIAIQMKGETLAGEDFMHGKLDIDRLFIQSESAYFNTKGLIENIEHPKMTAHWDGKVDLSVFAPAFIMVKMGDVKGDIVTNGDCSVTIADKMNMTGHANMGIKNLHFFFEPLNKTLDKANLEVAVSPELAQIKEFSVKMGKSSMVGHASIKDPLKMARHESDSVDVKVQFSSPYFALADFLPYDSAKQNLVDKWKLENLMIDMNMATTFKGFKNPMLPIGRIVLNDLTLHPHGLKEIQKVRGELVVSKEDIHLDHLKGLIGRSDFHLNGVVDNYASLARADENDSLHVAFNFTSGKVRVKDILKYEKTYFVPRTYRKEKLLNFIAQGRVTVPNRTLLANAGMPSVVLHMDTLAGKTTLLPMAISDVKFSMVSDSIGLVVDQLQGKIGRSDFYGKAAVKWPKAEGYLPEGMAAIGAKYLDFNELARVELPEEDTTDVAGAEGDSESTSLSSMHFPNFTFDVNIDTLHFMRANYIHINGKLKSSANKSINLSDLHVDFADGRAKLNGGLDFSDSTAYTMDGHIELKDVALNKIDFQMAYEEDTIDMRKNFAGNLNASIESTLKMAPDFSLNIPKSKAVIQADITKGSIIDFGPLAAMAKFFSNKDLNHIRFAEMQNTFRLEDNTFFIPRMNIASTIGQIYFSGAQNLDGQLDYGVEVPFKLIRGVGWNMLVKRKKKAGKEDEIMTDTGGKYVHVSVSGNMDDYNIKLGKKHKQ</sequence>
<geneLocation type="plasmid" evidence="1 2">
    <name>pPP1</name>
</geneLocation>
<evidence type="ECO:0008006" key="3">
    <source>
        <dbReference type="Google" id="ProtNLM"/>
    </source>
</evidence>
<organism evidence="1 2">
    <name type="scientific">Persicobacter psychrovividus</name>
    <dbReference type="NCBI Taxonomy" id="387638"/>
    <lineage>
        <taxon>Bacteria</taxon>
        <taxon>Pseudomonadati</taxon>
        <taxon>Bacteroidota</taxon>
        <taxon>Cytophagia</taxon>
        <taxon>Cytophagales</taxon>
        <taxon>Persicobacteraceae</taxon>
        <taxon>Persicobacter</taxon>
    </lineage>
</organism>
<proteinExistence type="predicted"/>
<dbReference type="EMBL" id="AP025293">
    <property type="protein sequence ID" value="BDD00627.1"/>
    <property type="molecule type" value="Genomic_DNA"/>
</dbReference>
<dbReference type="RefSeq" id="WP_338398455.1">
    <property type="nucleotide sequence ID" value="NZ_AP025293.1"/>
</dbReference>